<evidence type="ECO:0000256" key="3">
    <source>
        <dbReference type="ARBA" id="ARBA00023163"/>
    </source>
</evidence>
<dbReference type="AlphaFoldDB" id="X1HNU2"/>
<dbReference type="EMBL" id="BARU01019674">
    <property type="protein sequence ID" value="GAH55489.1"/>
    <property type="molecule type" value="Genomic_DNA"/>
</dbReference>
<dbReference type="PROSITE" id="PS50943">
    <property type="entry name" value="HTH_CROC1"/>
    <property type="match status" value="1"/>
</dbReference>
<dbReference type="InterPro" id="IPR001387">
    <property type="entry name" value="Cro/C1-type_HTH"/>
</dbReference>
<keyword evidence="3" id="KW-0804">Transcription</keyword>
<evidence type="ECO:0000313" key="5">
    <source>
        <dbReference type="EMBL" id="GAH55489.1"/>
    </source>
</evidence>
<dbReference type="GO" id="GO:0003677">
    <property type="term" value="F:DNA binding"/>
    <property type="evidence" value="ECO:0007669"/>
    <property type="project" value="UniProtKB-KW"/>
</dbReference>
<dbReference type="PANTHER" id="PTHR40661:SF3">
    <property type="entry name" value="FELS-1 PROPHAGE TRANSCRIPTIONAL REGULATOR"/>
    <property type="match status" value="1"/>
</dbReference>
<name>X1HNU2_9ZZZZ</name>
<feature type="domain" description="HTH cro/C1-type" evidence="4">
    <location>
        <begin position="10"/>
        <end position="65"/>
    </location>
</feature>
<proteinExistence type="predicted"/>
<dbReference type="CDD" id="cd06462">
    <property type="entry name" value="Peptidase_S24_S26"/>
    <property type="match status" value="1"/>
</dbReference>
<accession>X1HNU2</accession>
<dbReference type="InterPro" id="IPR010982">
    <property type="entry name" value="Lambda_DNA-bd_dom_sf"/>
</dbReference>
<gene>
    <name evidence="5" type="ORF">S03H2_32378</name>
</gene>
<keyword evidence="2" id="KW-0238">DNA-binding</keyword>
<protein>
    <recommendedName>
        <fullName evidence="4">HTH cro/C1-type domain-containing protein</fullName>
    </recommendedName>
</protein>
<evidence type="ECO:0000259" key="4">
    <source>
        <dbReference type="PROSITE" id="PS50943"/>
    </source>
</evidence>
<dbReference type="SUPFAM" id="SSF51306">
    <property type="entry name" value="LexA/Signal peptidase"/>
    <property type="match status" value="1"/>
</dbReference>
<dbReference type="Gene3D" id="1.10.260.40">
    <property type="entry name" value="lambda repressor-like DNA-binding domains"/>
    <property type="match status" value="1"/>
</dbReference>
<organism evidence="5">
    <name type="scientific">marine sediment metagenome</name>
    <dbReference type="NCBI Taxonomy" id="412755"/>
    <lineage>
        <taxon>unclassified sequences</taxon>
        <taxon>metagenomes</taxon>
        <taxon>ecological metagenomes</taxon>
    </lineage>
</organism>
<reference evidence="5" key="1">
    <citation type="journal article" date="2014" name="Front. Microbiol.">
        <title>High frequency of phylogenetically diverse reductive dehalogenase-homologous genes in deep subseafloor sedimentary metagenomes.</title>
        <authorList>
            <person name="Kawai M."/>
            <person name="Futagami T."/>
            <person name="Toyoda A."/>
            <person name="Takaki Y."/>
            <person name="Nishi S."/>
            <person name="Hori S."/>
            <person name="Arai W."/>
            <person name="Tsubouchi T."/>
            <person name="Morono Y."/>
            <person name="Uchiyama I."/>
            <person name="Ito T."/>
            <person name="Fujiyama A."/>
            <person name="Inagaki F."/>
            <person name="Takami H."/>
        </authorList>
    </citation>
    <scope>NUCLEOTIDE SEQUENCE</scope>
    <source>
        <strain evidence="5">Expedition CK06-06</strain>
    </source>
</reference>
<keyword evidence="1" id="KW-0805">Transcription regulation</keyword>
<evidence type="ECO:0000256" key="1">
    <source>
        <dbReference type="ARBA" id="ARBA00023015"/>
    </source>
</evidence>
<dbReference type="Pfam" id="PF00717">
    <property type="entry name" value="Peptidase_S24"/>
    <property type="match status" value="1"/>
</dbReference>
<dbReference type="Gene3D" id="2.10.109.10">
    <property type="entry name" value="Umud Fragment, subunit A"/>
    <property type="match status" value="1"/>
</dbReference>
<dbReference type="InterPro" id="IPR015927">
    <property type="entry name" value="Peptidase_S24_S26A/B/C"/>
</dbReference>
<dbReference type="InterPro" id="IPR036286">
    <property type="entry name" value="LexA/Signal_pep-like_sf"/>
</dbReference>
<sequence>MDKKELGFIIRKRREALKIKRPELADALDVDLSYITKIENGQANFTIDKLFAIAKNLNLPEYNLFSSETLVPKSLADKEPAIIEIFQDELSKKEFEQYLTKDKLIPIRILEDSASLGTGRIVSQEKTKGYALMRREIIDKNAWTQKRGNEKIICLLAEGDSMKPTIKSGSLLVINLEDIKEIQDGKIYAIELPDKGVTIKKG</sequence>
<dbReference type="Pfam" id="PF01381">
    <property type="entry name" value="HTH_3"/>
    <property type="match status" value="1"/>
</dbReference>
<dbReference type="CDD" id="cd00093">
    <property type="entry name" value="HTH_XRE"/>
    <property type="match status" value="1"/>
</dbReference>
<dbReference type="SMART" id="SM00530">
    <property type="entry name" value="HTH_XRE"/>
    <property type="match status" value="1"/>
</dbReference>
<dbReference type="PANTHER" id="PTHR40661">
    <property type="match status" value="1"/>
</dbReference>
<dbReference type="SUPFAM" id="SSF47413">
    <property type="entry name" value="lambda repressor-like DNA-binding domains"/>
    <property type="match status" value="1"/>
</dbReference>
<evidence type="ECO:0000256" key="2">
    <source>
        <dbReference type="ARBA" id="ARBA00023125"/>
    </source>
</evidence>
<comment type="caution">
    <text evidence="5">The sequence shown here is derived from an EMBL/GenBank/DDBJ whole genome shotgun (WGS) entry which is preliminary data.</text>
</comment>